<dbReference type="Proteomes" id="UP000218238">
    <property type="component" value="Unassembled WGS sequence"/>
</dbReference>
<evidence type="ECO:0000313" key="1">
    <source>
        <dbReference type="EMBL" id="PAX51377.1"/>
    </source>
</evidence>
<gene>
    <name evidence="1" type="ORF">CK510_25120</name>
</gene>
<organism evidence="1 2">
    <name type="scientific">Brunnivagina elsteri CCALA 953</name>
    <dbReference type="NCBI Taxonomy" id="987040"/>
    <lineage>
        <taxon>Bacteria</taxon>
        <taxon>Bacillati</taxon>
        <taxon>Cyanobacteriota</taxon>
        <taxon>Cyanophyceae</taxon>
        <taxon>Nostocales</taxon>
        <taxon>Calotrichaceae</taxon>
        <taxon>Brunnivagina</taxon>
    </lineage>
</organism>
<comment type="caution">
    <text evidence="1">The sequence shown here is derived from an EMBL/GenBank/DDBJ whole genome shotgun (WGS) entry which is preliminary data.</text>
</comment>
<protein>
    <submittedName>
        <fullName evidence="1">Uncharacterized protein</fullName>
    </submittedName>
</protein>
<sequence length="77" mass="8742">MPKFLYLRGELLFCGGLNLPFLEMAHLILILYHSHCIPIGILRVMDEEPIRNEQNKADSGNLAKAITYTTSFIFACD</sequence>
<dbReference type="AlphaFoldDB" id="A0A2A2TC55"/>
<evidence type="ECO:0000313" key="2">
    <source>
        <dbReference type="Proteomes" id="UP000218238"/>
    </source>
</evidence>
<keyword evidence="2" id="KW-1185">Reference proteome</keyword>
<accession>A0A2A2TC55</accession>
<proteinExistence type="predicted"/>
<dbReference type="RefSeq" id="WP_095724272.1">
    <property type="nucleotide sequence ID" value="NZ_NTFS01000407.1"/>
</dbReference>
<reference evidence="1 2" key="1">
    <citation type="submission" date="2017-08" db="EMBL/GenBank/DDBJ databases">
        <title>Draft genome sequence of filamentous cyanobacterium Calothrix elsteri CCALA 953.</title>
        <authorList>
            <person name="Gagunashvili A.N."/>
            <person name="Elster J."/>
            <person name="Andresson O.S."/>
        </authorList>
    </citation>
    <scope>NUCLEOTIDE SEQUENCE [LARGE SCALE GENOMIC DNA]</scope>
    <source>
        <strain evidence="1 2">CCALA 953</strain>
    </source>
</reference>
<dbReference type="EMBL" id="NTFS01000407">
    <property type="protein sequence ID" value="PAX51377.1"/>
    <property type="molecule type" value="Genomic_DNA"/>
</dbReference>
<name>A0A2A2TC55_9CYAN</name>